<feature type="transmembrane region" description="Helical" evidence="5">
    <location>
        <begin position="198"/>
        <end position="220"/>
    </location>
</feature>
<dbReference type="InterPro" id="IPR011701">
    <property type="entry name" value="MFS"/>
</dbReference>
<dbReference type="EMBL" id="PXVD01000018">
    <property type="protein sequence ID" value="MDJ1371961.1"/>
    <property type="molecule type" value="Genomic_DNA"/>
</dbReference>
<proteinExistence type="predicted"/>
<feature type="transmembrane region" description="Helical" evidence="5">
    <location>
        <begin position="321"/>
        <end position="344"/>
    </location>
</feature>
<organism evidence="7 8">
    <name type="scientific">Gulosibacter molinativorax</name>
    <dbReference type="NCBI Taxonomy" id="256821"/>
    <lineage>
        <taxon>Bacteria</taxon>
        <taxon>Bacillati</taxon>
        <taxon>Actinomycetota</taxon>
        <taxon>Actinomycetes</taxon>
        <taxon>Micrococcales</taxon>
        <taxon>Microbacteriaceae</taxon>
        <taxon>Gulosibacter</taxon>
    </lineage>
</organism>
<reference evidence="7" key="2">
    <citation type="journal article" date="2022" name="Sci. Rep.">
        <title>In silico prediction of the enzymes involved in the degradation of the herbicide molinate by Gulosibacter molinativorax ON4T.</title>
        <authorList>
            <person name="Lopes A.R."/>
            <person name="Bunin E."/>
            <person name="Viana A.T."/>
            <person name="Froufe H."/>
            <person name="Munoz-Merida A."/>
            <person name="Pinho D."/>
            <person name="Figueiredo J."/>
            <person name="Barroso C."/>
            <person name="Vaz-Moreira I."/>
            <person name="Bellanger X."/>
            <person name="Egas C."/>
            <person name="Nunes O.C."/>
        </authorList>
    </citation>
    <scope>NUCLEOTIDE SEQUENCE</scope>
    <source>
        <strain evidence="7">ON4</strain>
    </source>
</reference>
<feature type="transmembrane region" description="Helical" evidence="5">
    <location>
        <begin position="226"/>
        <end position="244"/>
    </location>
</feature>
<feature type="transmembrane region" description="Helical" evidence="5">
    <location>
        <begin position="256"/>
        <end position="275"/>
    </location>
</feature>
<feature type="transmembrane region" description="Helical" evidence="5">
    <location>
        <begin position="37"/>
        <end position="56"/>
    </location>
</feature>
<keyword evidence="4 5" id="KW-0472">Membrane</keyword>
<dbReference type="Pfam" id="PF07690">
    <property type="entry name" value="MFS_1"/>
    <property type="match status" value="2"/>
</dbReference>
<comment type="subcellular location">
    <subcellularLocation>
        <location evidence="1">Cell membrane</location>
        <topology evidence="1">Multi-pass membrane protein</topology>
    </subcellularLocation>
</comment>
<keyword evidence="8" id="KW-1185">Reference proteome</keyword>
<feature type="transmembrane region" description="Helical" evidence="5">
    <location>
        <begin position="7"/>
        <end position="25"/>
    </location>
</feature>
<name>A0ABT7C9S3_9MICO</name>
<feature type="transmembrane region" description="Helical" evidence="5">
    <location>
        <begin position="127"/>
        <end position="146"/>
    </location>
</feature>
<protein>
    <submittedName>
        <fullName evidence="7">MFS transporter</fullName>
    </submittedName>
</protein>
<evidence type="ECO:0000256" key="5">
    <source>
        <dbReference type="SAM" id="Phobius"/>
    </source>
</evidence>
<dbReference type="PROSITE" id="PS50850">
    <property type="entry name" value="MFS"/>
    <property type="match status" value="1"/>
</dbReference>
<dbReference type="PANTHER" id="PTHR23531">
    <property type="entry name" value="QUINOLENE RESISTANCE PROTEIN NORA"/>
    <property type="match status" value="1"/>
</dbReference>
<reference evidence="7" key="1">
    <citation type="submission" date="2018-03" db="EMBL/GenBank/DDBJ databases">
        <authorList>
            <person name="Nunes O.C."/>
            <person name="Lopes A.R."/>
            <person name="Froufe H."/>
            <person name="Munoz-Merida A."/>
            <person name="Barroso C."/>
            <person name="Egas C."/>
        </authorList>
    </citation>
    <scope>NUCLEOTIDE SEQUENCE</scope>
    <source>
        <strain evidence="7">ON4</strain>
    </source>
</reference>
<feature type="transmembrane region" description="Helical" evidence="5">
    <location>
        <begin position="158"/>
        <end position="177"/>
    </location>
</feature>
<comment type="caution">
    <text evidence="7">The sequence shown here is derived from an EMBL/GenBank/DDBJ whole genome shotgun (WGS) entry which is preliminary data.</text>
</comment>
<evidence type="ECO:0000256" key="1">
    <source>
        <dbReference type="ARBA" id="ARBA00004651"/>
    </source>
</evidence>
<evidence type="ECO:0000313" key="8">
    <source>
        <dbReference type="Proteomes" id="UP001170379"/>
    </source>
</evidence>
<feature type="transmembrane region" description="Helical" evidence="5">
    <location>
        <begin position="68"/>
        <end position="86"/>
    </location>
</feature>
<dbReference type="SUPFAM" id="SSF103473">
    <property type="entry name" value="MFS general substrate transporter"/>
    <property type="match status" value="1"/>
</dbReference>
<sequence>MPGMPEVLALTVISFTGYSALLPVAPMWAVEGGADEVGAGLVNGVLLLVTILTQLSMPRLLRNFGWRWTLVSAALLLGLPAGALALNSDLWFVLLVSAIRGVGFGIITVGATSLIAQLVEPARQGKAIGAFGLAIAVPQVLFTPAGPWVAKTVGFETVFAIGTLPVLGAWLAWRLAGKAKAVPKTSGEPAPFRNLARPMVIMFGLTVCGGGILTFMPQMVALPTESLAALLLLTLTAALTRWLAGTLADTYGARRFLWPSIVITTVGMLLVGFAVREPEATNLVALLVGAVIVGVSYGALQTFTLSVSLQSVKPQHYNSASTVWNVGFDAGTGVGSVLVGAIAAGTSFSVAMYVGAALSLLTLPLAFGVRRA</sequence>
<keyword evidence="3 5" id="KW-1133">Transmembrane helix</keyword>
<feature type="transmembrane region" description="Helical" evidence="5">
    <location>
        <begin position="350"/>
        <end position="369"/>
    </location>
</feature>
<evidence type="ECO:0000259" key="6">
    <source>
        <dbReference type="PROSITE" id="PS50850"/>
    </source>
</evidence>
<accession>A0ABT7C9S3</accession>
<evidence type="ECO:0000313" key="7">
    <source>
        <dbReference type="EMBL" id="MDJ1371961.1"/>
    </source>
</evidence>
<feature type="transmembrane region" description="Helical" evidence="5">
    <location>
        <begin position="281"/>
        <end position="300"/>
    </location>
</feature>
<evidence type="ECO:0000256" key="2">
    <source>
        <dbReference type="ARBA" id="ARBA00022692"/>
    </source>
</evidence>
<dbReference type="InterPro" id="IPR036259">
    <property type="entry name" value="MFS_trans_sf"/>
</dbReference>
<keyword evidence="2 5" id="KW-0812">Transmembrane</keyword>
<dbReference type="InterPro" id="IPR020846">
    <property type="entry name" value="MFS_dom"/>
</dbReference>
<evidence type="ECO:0000256" key="4">
    <source>
        <dbReference type="ARBA" id="ARBA00023136"/>
    </source>
</evidence>
<gene>
    <name evidence="7" type="ORF">C7K25_11380</name>
</gene>
<dbReference type="Proteomes" id="UP001170379">
    <property type="component" value="Unassembled WGS sequence"/>
</dbReference>
<dbReference type="InterPro" id="IPR052714">
    <property type="entry name" value="MFS_Exporter"/>
</dbReference>
<evidence type="ECO:0000256" key="3">
    <source>
        <dbReference type="ARBA" id="ARBA00022989"/>
    </source>
</evidence>
<feature type="domain" description="Major facilitator superfamily (MFS) profile" evidence="6">
    <location>
        <begin position="1"/>
        <end position="372"/>
    </location>
</feature>
<dbReference type="PANTHER" id="PTHR23531:SF1">
    <property type="entry name" value="QUINOLENE RESISTANCE PROTEIN NORA"/>
    <property type="match status" value="1"/>
</dbReference>
<feature type="transmembrane region" description="Helical" evidence="5">
    <location>
        <begin position="92"/>
        <end position="115"/>
    </location>
</feature>
<dbReference type="Gene3D" id="1.20.1250.20">
    <property type="entry name" value="MFS general substrate transporter like domains"/>
    <property type="match status" value="2"/>
</dbReference>